<dbReference type="PhylomeDB" id="A7TQA8"/>
<keyword evidence="2" id="KW-1185">Reference proteome</keyword>
<gene>
    <name evidence="1" type="ORF">Kpol_1042p23</name>
</gene>
<dbReference type="HOGENOM" id="CLU_1273151_0_0_1"/>
<dbReference type="EMBL" id="DS480455">
    <property type="protein sequence ID" value="EDO15562.1"/>
    <property type="molecule type" value="Genomic_DNA"/>
</dbReference>
<dbReference type="eggNOG" id="ENOG502RYBU">
    <property type="taxonomic scope" value="Eukaryota"/>
</dbReference>
<dbReference type="RefSeq" id="XP_001643420.1">
    <property type="nucleotide sequence ID" value="XM_001643370.1"/>
</dbReference>
<dbReference type="KEGG" id="vpo:Kpol_1042p23"/>
<dbReference type="GO" id="GO:0000184">
    <property type="term" value="P:nuclear-transcribed mRNA catabolic process, nonsense-mediated decay"/>
    <property type="evidence" value="ECO:0007669"/>
    <property type="project" value="EnsemblFungi"/>
</dbReference>
<dbReference type="OMA" id="PTYTLKE"/>
<name>A7TQA8_VANPO</name>
<dbReference type="FunCoup" id="A7TQA8">
    <property type="interactions" value="54"/>
</dbReference>
<dbReference type="InParanoid" id="A7TQA8"/>
<evidence type="ECO:0000313" key="1">
    <source>
        <dbReference type="EMBL" id="EDO15562.1"/>
    </source>
</evidence>
<dbReference type="Proteomes" id="UP000000267">
    <property type="component" value="Unassembled WGS sequence"/>
</dbReference>
<evidence type="ECO:0008006" key="3">
    <source>
        <dbReference type="Google" id="ProtNLM"/>
    </source>
</evidence>
<reference evidence="1 2" key="1">
    <citation type="journal article" date="2007" name="Proc. Natl. Acad. Sci. U.S.A.">
        <title>Independent sorting-out of thousands of duplicated gene pairs in two yeast species descended from a whole-genome duplication.</title>
        <authorList>
            <person name="Scannell D.R."/>
            <person name="Frank A.C."/>
            <person name="Conant G.C."/>
            <person name="Byrne K.P."/>
            <person name="Woolfit M."/>
            <person name="Wolfe K.H."/>
        </authorList>
    </citation>
    <scope>NUCLEOTIDE SEQUENCE [LARGE SCALE GENOMIC DNA]</scope>
    <source>
        <strain evidence="2">ATCC 22028 / DSM 70294 / BCRC 21397 / CBS 2163 / NBRC 10782 / NRRL Y-8283 / UCD 57-17</strain>
    </source>
</reference>
<proteinExistence type="predicted"/>
<evidence type="ECO:0000313" key="2">
    <source>
        <dbReference type="Proteomes" id="UP000000267"/>
    </source>
</evidence>
<dbReference type="AlphaFoldDB" id="A7TQA8"/>
<dbReference type="GeneID" id="5543633"/>
<dbReference type="OrthoDB" id="5361617at2759"/>
<protein>
    <recommendedName>
        <fullName evidence="3">PIN domain-containing protein</fullName>
    </recommendedName>
</protein>
<organism evidence="2">
    <name type="scientific">Vanderwaltozyma polyspora (strain ATCC 22028 / DSM 70294 / BCRC 21397 / CBS 2163 / NBRC 10782 / NRRL Y-8283 / UCD 57-17)</name>
    <name type="common">Kluyveromyces polysporus</name>
    <dbReference type="NCBI Taxonomy" id="436907"/>
    <lineage>
        <taxon>Eukaryota</taxon>
        <taxon>Fungi</taxon>
        <taxon>Dikarya</taxon>
        <taxon>Ascomycota</taxon>
        <taxon>Saccharomycotina</taxon>
        <taxon>Saccharomycetes</taxon>
        <taxon>Saccharomycetales</taxon>
        <taxon>Saccharomycetaceae</taxon>
        <taxon>Vanderwaltozyma</taxon>
    </lineage>
</organism>
<sequence>MNVYNFILEASSFEKGLGNIKRWCENKSDNVKLRIYIPTYTLRELDFQRYKFKSFMARESLKFIEYIEDRNSSPKYHSDSLEIIIELPDFLDLVLWREVLEIAGEEHEEKLNKLPRRLKNLLKSCVHLCHLHVSDDYKWILISEDNQVKELARICKIPIISIVDADSALARDMNKKSFKMSENFNKQIIKNGVAEETKQGKKIVKTNFDNTVYASRGNGVLWAP</sequence>
<accession>A7TQA8</accession>